<dbReference type="GO" id="GO:0008483">
    <property type="term" value="F:transaminase activity"/>
    <property type="evidence" value="ECO:0007669"/>
    <property type="project" value="InterPro"/>
</dbReference>
<accession>A0A084G9N0</accession>
<sequence>MMLPHQFTYGIFNDIERTGAKIDPEVGVIIVEPMQFAGGLGVSSKDFLPYLRDETRRIGAVLIFDEVVTSRLCGGFSFGAFGGRRAIMDLFTPGVPRSLYHSGTWNNNAFSMLAGVVATKLLSSEALDRTNKLGGALRDGLRNIFGPGDSDLVILAGFDSVVGVKFKVPEGDKWRMYSTSICLTTAYTSDTWASSH</sequence>
<dbReference type="Pfam" id="PF00202">
    <property type="entry name" value="Aminotran_3"/>
    <property type="match status" value="1"/>
</dbReference>
<evidence type="ECO:0000313" key="3">
    <source>
        <dbReference type="EMBL" id="KEZ44042.1"/>
    </source>
</evidence>
<dbReference type="PANTHER" id="PTHR43713">
    <property type="entry name" value="GLUTAMATE-1-SEMIALDEHYDE 2,1-AMINOMUTASE"/>
    <property type="match status" value="1"/>
</dbReference>
<reference evidence="3 4" key="1">
    <citation type="journal article" date="2014" name="Genome Announc.">
        <title>Draft genome sequence of the pathogenic fungus Scedosporium apiospermum.</title>
        <authorList>
            <person name="Vandeputte P."/>
            <person name="Ghamrawi S."/>
            <person name="Rechenmann M."/>
            <person name="Iltis A."/>
            <person name="Giraud S."/>
            <person name="Fleury M."/>
            <person name="Thornton C."/>
            <person name="Delhaes L."/>
            <person name="Meyer W."/>
            <person name="Papon N."/>
            <person name="Bouchara J.P."/>
        </authorList>
    </citation>
    <scope>NUCLEOTIDE SEQUENCE [LARGE SCALE GENOMIC DNA]</scope>
    <source>
        <strain evidence="3 4">IHEM 14462</strain>
    </source>
</reference>
<keyword evidence="2" id="KW-0663">Pyridoxal phosphate</keyword>
<evidence type="ECO:0000256" key="2">
    <source>
        <dbReference type="ARBA" id="ARBA00022898"/>
    </source>
</evidence>
<dbReference type="AlphaFoldDB" id="A0A084G9N0"/>
<dbReference type="PANTHER" id="PTHR43713:SF3">
    <property type="entry name" value="GLUTAMATE-1-SEMIALDEHYDE 2,1-AMINOMUTASE 1, CHLOROPLASTIC-RELATED"/>
    <property type="match status" value="1"/>
</dbReference>
<name>A0A084G9N0_PSEDA</name>
<protein>
    <submittedName>
        <fullName evidence="3">Uncharacterized protein</fullName>
    </submittedName>
</protein>
<comment type="caution">
    <text evidence="3">The sequence shown here is derived from an EMBL/GenBank/DDBJ whole genome shotgun (WGS) entry which is preliminary data.</text>
</comment>
<dbReference type="InterPro" id="IPR015421">
    <property type="entry name" value="PyrdxlP-dep_Trfase_major"/>
</dbReference>
<comment type="cofactor">
    <cofactor evidence="1">
        <name>pyridoxal 5'-phosphate</name>
        <dbReference type="ChEBI" id="CHEBI:597326"/>
    </cofactor>
</comment>
<dbReference type="OrthoDB" id="425114at2759"/>
<evidence type="ECO:0000256" key="1">
    <source>
        <dbReference type="ARBA" id="ARBA00001933"/>
    </source>
</evidence>
<proteinExistence type="predicted"/>
<dbReference type="VEuPathDB" id="FungiDB:SAPIO_CDS3776"/>
<evidence type="ECO:0000313" key="4">
    <source>
        <dbReference type="Proteomes" id="UP000028545"/>
    </source>
</evidence>
<dbReference type="InterPro" id="IPR005814">
    <property type="entry name" value="Aminotrans_3"/>
</dbReference>
<dbReference type="GO" id="GO:0030170">
    <property type="term" value="F:pyridoxal phosphate binding"/>
    <property type="evidence" value="ECO:0007669"/>
    <property type="project" value="InterPro"/>
</dbReference>
<keyword evidence="4" id="KW-1185">Reference proteome</keyword>
<dbReference type="EMBL" id="JOWA01000089">
    <property type="protein sequence ID" value="KEZ44042.1"/>
    <property type="molecule type" value="Genomic_DNA"/>
</dbReference>
<dbReference type="Proteomes" id="UP000028545">
    <property type="component" value="Unassembled WGS sequence"/>
</dbReference>
<dbReference type="RefSeq" id="XP_016643841.1">
    <property type="nucleotide sequence ID" value="XM_016786498.1"/>
</dbReference>
<dbReference type="Gene3D" id="3.40.640.10">
    <property type="entry name" value="Type I PLP-dependent aspartate aminotransferase-like (Major domain)"/>
    <property type="match status" value="2"/>
</dbReference>
<dbReference type="HOGENOM" id="CLU_1390945_0_0_1"/>
<dbReference type="KEGG" id="sapo:SAPIO_CDS3776"/>
<dbReference type="SUPFAM" id="SSF53383">
    <property type="entry name" value="PLP-dependent transferases"/>
    <property type="match status" value="1"/>
</dbReference>
<dbReference type="InterPro" id="IPR015422">
    <property type="entry name" value="PyrdxlP-dep_Trfase_small"/>
</dbReference>
<dbReference type="OMA" id="IVEPMQF"/>
<dbReference type="Gene3D" id="3.90.1150.10">
    <property type="entry name" value="Aspartate Aminotransferase, domain 1"/>
    <property type="match status" value="1"/>
</dbReference>
<dbReference type="GeneID" id="27722848"/>
<gene>
    <name evidence="3" type="ORF">SAPIO_CDS3776</name>
</gene>
<organism evidence="3 4">
    <name type="scientific">Pseudallescheria apiosperma</name>
    <name type="common">Scedosporium apiospermum</name>
    <dbReference type="NCBI Taxonomy" id="563466"/>
    <lineage>
        <taxon>Eukaryota</taxon>
        <taxon>Fungi</taxon>
        <taxon>Dikarya</taxon>
        <taxon>Ascomycota</taxon>
        <taxon>Pezizomycotina</taxon>
        <taxon>Sordariomycetes</taxon>
        <taxon>Hypocreomycetidae</taxon>
        <taxon>Microascales</taxon>
        <taxon>Microascaceae</taxon>
        <taxon>Scedosporium</taxon>
    </lineage>
</organism>
<dbReference type="InterPro" id="IPR015424">
    <property type="entry name" value="PyrdxlP-dep_Trfase"/>
</dbReference>